<protein>
    <submittedName>
        <fullName evidence="3">Uncharacterized protein</fullName>
    </submittedName>
</protein>
<sequence>MSLIKYALMGVLALGSGAALAEGGAERSKQFWEKFRLSQEQIHGKQDQAVASSDAQKRANAQQQVVKE</sequence>
<organism evidence="3 4">
    <name type="scientific">Pseudomonas alkylphenolica</name>
    <dbReference type="NCBI Taxonomy" id="237609"/>
    <lineage>
        <taxon>Bacteria</taxon>
        <taxon>Pseudomonadati</taxon>
        <taxon>Pseudomonadota</taxon>
        <taxon>Gammaproteobacteria</taxon>
        <taxon>Pseudomonadales</taxon>
        <taxon>Pseudomonadaceae</taxon>
        <taxon>Pseudomonas</taxon>
    </lineage>
</organism>
<feature type="compositionally biased region" description="Polar residues" evidence="1">
    <location>
        <begin position="49"/>
        <end position="68"/>
    </location>
</feature>
<dbReference type="KEGG" id="palk:PSAKL28_10970"/>
<dbReference type="AlphaFoldDB" id="A0A077F4C9"/>
<name>A0A077F4C9_9PSED</name>
<accession>A0A077F4C9</accession>
<keyword evidence="2" id="KW-0732">Signal</keyword>
<evidence type="ECO:0000313" key="3">
    <source>
        <dbReference type="EMBL" id="AIL60323.1"/>
    </source>
</evidence>
<evidence type="ECO:0000256" key="2">
    <source>
        <dbReference type="SAM" id="SignalP"/>
    </source>
</evidence>
<dbReference type="RefSeq" id="WP_038607664.1">
    <property type="nucleotide sequence ID" value="NZ_CP009048.1"/>
</dbReference>
<feature type="region of interest" description="Disordered" evidence="1">
    <location>
        <begin position="43"/>
        <end position="68"/>
    </location>
</feature>
<evidence type="ECO:0000256" key="1">
    <source>
        <dbReference type="SAM" id="MobiDB-lite"/>
    </source>
</evidence>
<dbReference type="EMBL" id="CP009048">
    <property type="protein sequence ID" value="AIL60323.1"/>
    <property type="molecule type" value="Genomic_DNA"/>
</dbReference>
<dbReference type="HOGENOM" id="CLU_200526_0_0_6"/>
<proteinExistence type="predicted"/>
<dbReference type="OrthoDB" id="7027963at2"/>
<feature type="chain" id="PRO_5001718643" evidence="2">
    <location>
        <begin position="22"/>
        <end position="68"/>
    </location>
</feature>
<gene>
    <name evidence="3" type="ORF">PSAKL28_10970</name>
</gene>
<reference evidence="3 4" key="1">
    <citation type="submission" date="2014-07" db="EMBL/GenBank/DDBJ databases">
        <authorList>
            <person name="Lee K."/>
            <person name="Lim J.Y."/>
            <person name="Hwang I."/>
        </authorList>
    </citation>
    <scope>NUCLEOTIDE SEQUENCE [LARGE SCALE GENOMIC DNA]</scope>
    <source>
        <strain evidence="3 4">KL28</strain>
    </source>
</reference>
<dbReference type="Proteomes" id="UP000028931">
    <property type="component" value="Chromosome"/>
</dbReference>
<evidence type="ECO:0000313" key="4">
    <source>
        <dbReference type="Proteomes" id="UP000028931"/>
    </source>
</evidence>
<feature type="signal peptide" evidence="2">
    <location>
        <begin position="1"/>
        <end position="21"/>
    </location>
</feature>